<keyword evidence="3" id="KW-1185">Reference proteome</keyword>
<dbReference type="Proteomes" id="UP000745764">
    <property type="component" value="Unassembled WGS sequence"/>
</dbReference>
<organism evidence="2 3">
    <name type="scientific">Aureobasidium uvarum</name>
    <dbReference type="NCBI Taxonomy" id="2773716"/>
    <lineage>
        <taxon>Eukaryota</taxon>
        <taxon>Fungi</taxon>
        <taxon>Dikarya</taxon>
        <taxon>Ascomycota</taxon>
        <taxon>Pezizomycotina</taxon>
        <taxon>Dothideomycetes</taxon>
        <taxon>Dothideomycetidae</taxon>
        <taxon>Dothideales</taxon>
        <taxon>Saccotheciaceae</taxon>
        <taxon>Aureobasidium</taxon>
    </lineage>
</organism>
<evidence type="ECO:0000256" key="1">
    <source>
        <dbReference type="SAM" id="MobiDB-lite"/>
    </source>
</evidence>
<dbReference type="AlphaFoldDB" id="A0A9N8KC83"/>
<name>A0A9N8KC83_9PEZI</name>
<comment type="caution">
    <text evidence="2">The sequence shown here is derived from an EMBL/GenBank/DDBJ whole genome shotgun (WGS) entry which is preliminary data.</text>
</comment>
<reference evidence="2" key="1">
    <citation type="submission" date="2020-06" db="EMBL/GenBank/DDBJ databases">
        <authorList>
            <person name="Onetto C."/>
        </authorList>
    </citation>
    <scope>NUCLEOTIDE SEQUENCE</scope>
</reference>
<protein>
    <submittedName>
        <fullName evidence="2">Uncharacterized protein</fullName>
    </submittedName>
</protein>
<evidence type="ECO:0000313" key="3">
    <source>
        <dbReference type="Proteomes" id="UP000745764"/>
    </source>
</evidence>
<gene>
    <name evidence="2" type="ORF">AWRI4620_LOCUS3307</name>
</gene>
<feature type="compositionally biased region" description="Basic and acidic residues" evidence="1">
    <location>
        <begin position="1"/>
        <end position="19"/>
    </location>
</feature>
<sequence length="175" mass="20123">MVETDYDRIQKEEQEKSNEDASVLSFVSEHTKVQKILYEEYDDFTNSKKQEIVLRALGNINQTIVGIPARVRTTSNWKTKFNAFLTLLWIGRGIVDGIGMLPNAIRAQMAFDSKLVEAIDDVYETMSKTEILRDGARLFEALVDLNKDREHCFEGLDTIVEVFQDAMRQERPGQE</sequence>
<feature type="region of interest" description="Disordered" evidence="1">
    <location>
        <begin position="1"/>
        <end position="21"/>
    </location>
</feature>
<evidence type="ECO:0000313" key="2">
    <source>
        <dbReference type="EMBL" id="CAD0109052.1"/>
    </source>
</evidence>
<proteinExistence type="predicted"/>
<dbReference type="OrthoDB" id="3909986at2759"/>
<dbReference type="EMBL" id="CAINUL010000003">
    <property type="protein sequence ID" value="CAD0109052.1"/>
    <property type="molecule type" value="Genomic_DNA"/>
</dbReference>
<accession>A0A9N8KC83</accession>